<feature type="non-terminal residue" evidence="1">
    <location>
        <position position="129"/>
    </location>
</feature>
<reference evidence="1" key="1">
    <citation type="submission" date="2018-05" db="EMBL/GenBank/DDBJ databases">
        <authorList>
            <person name="Lanie J.A."/>
            <person name="Ng W.-L."/>
            <person name="Kazmierczak K.M."/>
            <person name="Andrzejewski T.M."/>
            <person name="Davidsen T.M."/>
            <person name="Wayne K.J."/>
            <person name="Tettelin H."/>
            <person name="Glass J.I."/>
            <person name="Rusch D."/>
            <person name="Podicherti R."/>
            <person name="Tsui H.-C.T."/>
            <person name="Winkler M.E."/>
        </authorList>
    </citation>
    <scope>NUCLEOTIDE SEQUENCE</scope>
</reference>
<dbReference type="EMBL" id="UINC01008139">
    <property type="protein sequence ID" value="SVA36681.1"/>
    <property type="molecule type" value="Genomic_DNA"/>
</dbReference>
<proteinExistence type="predicted"/>
<name>A0A381V9J3_9ZZZZ</name>
<accession>A0A381V9J3</accession>
<sequence>MTKIKLLDKKLESKPLSREHMPTDYSISLSEYTGKGTQNEKRIPDDFGIKQSLEGFDDIYQNIVDYIVRITYRIWEDRDVEYILDTYSSFSKVFDDYGLQLGNQKIVDDTHHTTGAYSNIKLIADEVIW</sequence>
<evidence type="ECO:0000313" key="1">
    <source>
        <dbReference type="EMBL" id="SVA36681.1"/>
    </source>
</evidence>
<organism evidence="1">
    <name type="scientific">marine metagenome</name>
    <dbReference type="NCBI Taxonomy" id="408172"/>
    <lineage>
        <taxon>unclassified sequences</taxon>
        <taxon>metagenomes</taxon>
        <taxon>ecological metagenomes</taxon>
    </lineage>
</organism>
<dbReference type="AlphaFoldDB" id="A0A381V9J3"/>
<protein>
    <submittedName>
        <fullName evidence="1">Uncharacterized protein</fullName>
    </submittedName>
</protein>
<gene>
    <name evidence="1" type="ORF">METZ01_LOCUS89535</name>
</gene>